<keyword evidence="1" id="KW-0175">Coiled coil</keyword>
<proteinExistence type="predicted"/>
<gene>
    <name evidence="3" type="primary">CCDC175</name>
</gene>
<name>A0A2Y9NB88_DELLE</name>
<dbReference type="AlphaFoldDB" id="A0A2Y9NB88"/>
<feature type="coiled-coil region" evidence="1">
    <location>
        <begin position="673"/>
        <end position="704"/>
    </location>
</feature>
<organism evidence="2 3">
    <name type="scientific">Delphinapterus leucas</name>
    <name type="common">Beluga whale</name>
    <dbReference type="NCBI Taxonomy" id="9749"/>
    <lineage>
        <taxon>Eukaryota</taxon>
        <taxon>Metazoa</taxon>
        <taxon>Chordata</taxon>
        <taxon>Craniata</taxon>
        <taxon>Vertebrata</taxon>
        <taxon>Euteleostomi</taxon>
        <taxon>Mammalia</taxon>
        <taxon>Eutheria</taxon>
        <taxon>Laurasiatheria</taxon>
        <taxon>Artiodactyla</taxon>
        <taxon>Whippomorpha</taxon>
        <taxon>Cetacea</taxon>
        <taxon>Odontoceti</taxon>
        <taxon>Monodontidae</taxon>
        <taxon>Delphinapterus</taxon>
    </lineage>
</organism>
<dbReference type="STRING" id="9749.A0A2Y9NB88"/>
<accession>A0A2Y9NB88</accession>
<dbReference type="GeneID" id="111173312"/>
<dbReference type="CTD" id="729665"/>
<feature type="coiled-coil region" evidence="1">
    <location>
        <begin position="203"/>
        <end position="277"/>
    </location>
</feature>
<dbReference type="InParanoid" id="A0A2Y9NB88"/>
<dbReference type="PANTHER" id="PTHR35347">
    <property type="entry name" value="COILED-COIL DOMAIN-CONTAINING PROTEIN 175"/>
    <property type="match status" value="1"/>
</dbReference>
<dbReference type="KEGG" id="dle:111173312"/>
<feature type="coiled-coil region" evidence="1">
    <location>
        <begin position="391"/>
        <end position="549"/>
    </location>
</feature>
<dbReference type="Proteomes" id="UP000248483">
    <property type="component" value="Unplaced"/>
</dbReference>
<keyword evidence="2" id="KW-1185">Reference proteome</keyword>
<sequence length="820" mass="96240">MAVSSWSSELGFGSEKALQAAAVSTGPSLELCTFPSTLGSSVAAAALEQLFVVEQSLQSDYFKCNEEAKTFLKDVAIAVKKLEEMRKSTIDLLEIESMELSRLYFLLETLPTSVSREFEECVRDARRLNLVEINQLHMKITRINDEIEFLKKKILDLKKINKALGEQQEELARHYENVVLSLNHAMKEKATTTVYINETYTKINSEKKELELQRQYIQEVEEQMEKEKAEYLGKKQKLSQEVLSDHNLEISQLQESIRHWEQQVEDVKKSCKILEDKMLFFRNNKEKLDDASNFEKNELLLKIKQMAEKLHKCHFENKDLREKLHTVSRQYKIVLNEEDKVFMQKQKIYSENQKQLAFISQKENVLSKRKVDIKNMEEGLIRLSELHRATKEVYRKQIKVLNDNLERKNQRCIVTQWKIACLLKKHARWTNMIRAEIQEIMDKIQDAELRRSELLQETSFRENEINEFLAQIEQLTLELKQEEEEFVAKEKKLIRELSKYEQRFAEETQINKEKEGELVECLPQLQVAEEEYTDKNRQFENLIDVLTAQKQEQNSLNDHISQLSRDFLRYLDNTNKVKQELKQLRDHESHKIKAHFEVLKHLENEIYVHDLKTDDLLLENKRLKEYIACIKNSTEQHRKGAEDLMCTSSDLSSQLTALQTQYSDLWTGFWTTLKELVESGNETLQEIKNLIEKLYERDEKIEQISIWLQEDIEEMRFLMEQESQTDLLRILQVGYESYERTLEGERLDLVKESGEVSGELEMELRCKGGFLDSLTPLVSAPGALAPHGLWRKVDLGSNLSSASYMLFNFHSSVALVKYEC</sequence>
<evidence type="ECO:0000313" key="2">
    <source>
        <dbReference type="Proteomes" id="UP000248483"/>
    </source>
</evidence>
<reference evidence="3" key="1">
    <citation type="submission" date="2025-08" db="UniProtKB">
        <authorList>
            <consortium name="RefSeq"/>
        </authorList>
    </citation>
    <scope>IDENTIFICATION</scope>
    <source>
        <tissue evidence="3">Blood</tissue>
    </source>
</reference>
<evidence type="ECO:0000313" key="3">
    <source>
        <dbReference type="RefSeq" id="XP_022426498.2"/>
    </source>
</evidence>
<dbReference type="RefSeq" id="XP_022426498.2">
    <property type="nucleotide sequence ID" value="XM_022570790.2"/>
</dbReference>
<feature type="coiled-coil region" evidence="1">
    <location>
        <begin position="133"/>
        <end position="177"/>
    </location>
</feature>
<dbReference type="InterPro" id="IPR038834">
    <property type="entry name" value="CCDC175"/>
</dbReference>
<evidence type="ECO:0000256" key="1">
    <source>
        <dbReference type="SAM" id="Coils"/>
    </source>
</evidence>
<protein>
    <submittedName>
        <fullName evidence="3">Coiled-coil domain-containing protein 175</fullName>
    </submittedName>
</protein>
<dbReference type="PANTHER" id="PTHR35347:SF1">
    <property type="entry name" value="COILED-COIL DOMAIN-CONTAINING PROTEIN 175"/>
    <property type="match status" value="1"/>
</dbReference>